<dbReference type="Gene3D" id="1.10.10.10">
    <property type="entry name" value="Winged helix-like DNA-binding domain superfamily/Winged helix DNA-binding domain"/>
    <property type="match status" value="2"/>
</dbReference>
<dbReference type="EMBL" id="BMMK01000015">
    <property type="protein sequence ID" value="GGM60025.1"/>
    <property type="molecule type" value="Genomic_DNA"/>
</dbReference>
<dbReference type="RefSeq" id="WP_189058772.1">
    <property type="nucleotide sequence ID" value="NZ_BMMK01000015.1"/>
</dbReference>
<accession>A0A8J3C9C0</accession>
<proteinExistence type="predicted"/>
<dbReference type="InterPro" id="IPR000792">
    <property type="entry name" value="Tscrpt_reg_LuxR_C"/>
</dbReference>
<dbReference type="GO" id="GO:0003677">
    <property type="term" value="F:DNA binding"/>
    <property type="evidence" value="ECO:0007669"/>
    <property type="project" value="InterPro"/>
</dbReference>
<dbReference type="AlphaFoldDB" id="A0A8J3C9C0"/>
<evidence type="ECO:0000313" key="3">
    <source>
        <dbReference type="Proteomes" id="UP000637578"/>
    </source>
</evidence>
<dbReference type="PROSITE" id="PS50043">
    <property type="entry name" value="HTH_LUXR_2"/>
    <property type="match status" value="1"/>
</dbReference>
<dbReference type="PANTHER" id="PTHR34293:SF1">
    <property type="entry name" value="HTH-TYPE TRANSCRIPTIONAL REGULATOR TRMBL2"/>
    <property type="match status" value="1"/>
</dbReference>
<dbReference type="InterPro" id="IPR002831">
    <property type="entry name" value="Tscrpt_reg_TrmB_N"/>
</dbReference>
<reference evidence="2" key="2">
    <citation type="submission" date="2020-09" db="EMBL/GenBank/DDBJ databases">
        <authorList>
            <person name="Sun Q."/>
            <person name="Zhou Y."/>
        </authorList>
    </citation>
    <scope>NUCLEOTIDE SEQUENCE</scope>
    <source>
        <strain evidence="2">CGMCC 4.5737</strain>
    </source>
</reference>
<evidence type="ECO:0000313" key="2">
    <source>
        <dbReference type="EMBL" id="GGM60025.1"/>
    </source>
</evidence>
<protein>
    <recommendedName>
        <fullName evidence="1">HTH luxR-type domain-containing protein</fullName>
    </recommendedName>
</protein>
<dbReference type="GO" id="GO:0006355">
    <property type="term" value="P:regulation of DNA-templated transcription"/>
    <property type="evidence" value="ECO:0007669"/>
    <property type="project" value="InterPro"/>
</dbReference>
<sequence>MWEALGLSADEERVHELVLARPGLTTAELAAVARRDRAATEEVLRSLDARSLVTRDPRRPDRWVPVPPEAAVEACLGPLQEGLARARALLPGLIASYSRGREGPAPVQLIRGLPAIADCWAHLQRCARYEVWQFDKPPYVGTPANQAARATPSGGVVYRTVHEESGVCDETMPELANRSRRGELIRVLPDIPTKLALVDRQWALLPATTKGDPPDALLVRVPTLVSLLANLFEACWRQATPLVSLPDRGGADPSLRRRVLALLATGMTDRNIASQLGIGLRTTQRHVRALMDVLGARSRFQAGVLAAQLGLLEPGEAVARRRNGARLTPAQKDTQVRDVNAQVN</sequence>
<dbReference type="Proteomes" id="UP000637578">
    <property type="component" value="Unassembled WGS sequence"/>
</dbReference>
<feature type="domain" description="HTH luxR-type" evidence="1">
    <location>
        <begin position="248"/>
        <end position="310"/>
    </location>
</feature>
<gene>
    <name evidence="2" type="ORF">GCM10012275_33940</name>
</gene>
<dbReference type="InterPro" id="IPR051797">
    <property type="entry name" value="TrmB-like"/>
</dbReference>
<dbReference type="PANTHER" id="PTHR34293">
    <property type="entry name" value="HTH-TYPE TRANSCRIPTIONAL REGULATOR TRMBL2"/>
    <property type="match status" value="1"/>
</dbReference>
<dbReference type="Pfam" id="PF01978">
    <property type="entry name" value="TrmB"/>
    <property type="match status" value="1"/>
</dbReference>
<dbReference type="InterPro" id="IPR016032">
    <property type="entry name" value="Sig_transdc_resp-reg_C-effctor"/>
</dbReference>
<comment type="caution">
    <text evidence="2">The sequence shown here is derived from an EMBL/GenBank/DDBJ whole genome shotgun (WGS) entry which is preliminary data.</text>
</comment>
<dbReference type="CDD" id="cd06170">
    <property type="entry name" value="LuxR_C_like"/>
    <property type="match status" value="1"/>
</dbReference>
<dbReference type="InterPro" id="IPR036388">
    <property type="entry name" value="WH-like_DNA-bd_sf"/>
</dbReference>
<name>A0A8J3C9C0_9PSEU</name>
<dbReference type="SMART" id="SM00421">
    <property type="entry name" value="HTH_LUXR"/>
    <property type="match status" value="1"/>
</dbReference>
<reference evidence="2" key="1">
    <citation type="journal article" date="2014" name="Int. J. Syst. Evol. Microbiol.">
        <title>Complete genome sequence of Corynebacterium casei LMG S-19264T (=DSM 44701T), isolated from a smear-ripened cheese.</title>
        <authorList>
            <consortium name="US DOE Joint Genome Institute (JGI-PGF)"/>
            <person name="Walter F."/>
            <person name="Albersmeier A."/>
            <person name="Kalinowski J."/>
            <person name="Ruckert C."/>
        </authorList>
    </citation>
    <scope>NUCLEOTIDE SEQUENCE</scope>
    <source>
        <strain evidence="2">CGMCC 4.5737</strain>
    </source>
</reference>
<evidence type="ECO:0000259" key="1">
    <source>
        <dbReference type="PROSITE" id="PS50043"/>
    </source>
</evidence>
<dbReference type="SUPFAM" id="SSF46894">
    <property type="entry name" value="C-terminal effector domain of the bipartite response regulators"/>
    <property type="match status" value="1"/>
</dbReference>
<organism evidence="2 3">
    <name type="scientific">Longimycelium tulufanense</name>
    <dbReference type="NCBI Taxonomy" id="907463"/>
    <lineage>
        <taxon>Bacteria</taxon>
        <taxon>Bacillati</taxon>
        <taxon>Actinomycetota</taxon>
        <taxon>Actinomycetes</taxon>
        <taxon>Pseudonocardiales</taxon>
        <taxon>Pseudonocardiaceae</taxon>
        <taxon>Longimycelium</taxon>
    </lineage>
</organism>
<dbReference type="Pfam" id="PF00196">
    <property type="entry name" value="GerE"/>
    <property type="match status" value="1"/>
</dbReference>
<keyword evidence="3" id="KW-1185">Reference proteome</keyword>